<keyword evidence="2" id="KW-0255">Endonuclease</keyword>
<proteinExistence type="predicted"/>
<keyword evidence="2" id="KW-0540">Nuclease</keyword>
<accession>A0A7C3SMZ6</accession>
<keyword evidence="1" id="KW-0175">Coiled coil</keyword>
<name>A0A7C3SMZ6_9BACT</name>
<evidence type="ECO:0000313" key="2">
    <source>
        <dbReference type="EMBL" id="HGB30858.1"/>
    </source>
</evidence>
<dbReference type="EMBL" id="DTGA01000076">
    <property type="protein sequence ID" value="HGB30858.1"/>
    <property type="molecule type" value="Genomic_DNA"/>
</dbReference>
<dbReference type="GO" id="GO:0004519">
    <property type="term" value="F:endonuclease activity"/>
    <property type="evidence" value="ECO:0007669"/>
    <property type="project" value="UniProtKB-KW"/>
</dbReference>
<sequence length="599" mass="71397">MKMKIPWSISTTVRNPERLRDFLSVLKRLEGQSFDANNQINYQILLIQERLYRPLNIPLKFRKYYEKPNMQIPFKVAKEIFYTQNYKDPPMRGRQSVNPLNKLGFSIAREGSGPIRITELGNRFLAGDYDIGFIFFKSLLKLQFPNPWSEDFSYQRGFNIMPFIATMHLIYRLNKKSSNKGLDKTEFSLFIPTLINVDEINEQIEKILEFRKEKDKKKYISNFAKKFYGVQKVPDKKIKNLFDYGDNIMRYFRLTRYFKVTMDPFGHYWRVDLEPSRKVEIELLLNMYDGKAIEFKDANEYLNYLSDITKPTLPWEEIENLKKIALSLRNTIIDLIKREDIAIFDNEKEFLNTNIAEFEKKQLEEYISELRKLNLEVREKLRKIRIVSDIEKIKDVINILCDIKKLKKYEPEHFEKLITEALKIINDEILIKPNYPVDDEGEPISYSPGNRPDIECYYKTFKAICEVTLNTSRFQWIQEGQPVMRHLRDFEIQHKGKEVFCIFIAPQIHNDTYSQFWISVKYEYDGLPQKIIPMTTKQFALLLDVLLQLIKQGKRFSHKELYDLYTQIINITKKLNSFSDWANCIQNVIKEWSQKSILL</sequence>
<dbReference type="Gene3D" id="3.40.91.50">
    <property type="match status" value="1"/>
</dbReference>
<organism evidence="2">
    <name type="scientific">Dictyoglomus turgidum</name>
    <dbReference type="NCBI Taxonomy" id="513050"/>
    <lineage>
        <taxon>Bacteria</taxon>
        <taxon>Pseudomonadati</taxon>
        <taxon>Dictyoglomota</taxon>
        <taxon>Dictyoglomia</taxon>
        <taxon>Dictyoglomales</taxon>
        <taxon>Dictyoglomaceae</taxon>
        <taxon>Dictyoglomus</taxon>
    </lineage>
</organism>
<keyword evidence="2" id="KW-0378">Hydrolase</keyword>
<protein>
    <submittedName>
        <fullName evidence="2">AlwI family type II restriction endonuclease</fullName>
    </submittedName>
</protein>
<dbReference type="CDD" id="cd22316">
    <property type="entry name" value="BspD6I-like"/>
    <property type="match status" value="1"/>
</dbReference>
<dbReference type="AlphaFoldDB" id="A0A7C3SMZ6"/>
<feature type="coiled-coil region" evidence="1">
    <location>
        <begin position="341"/>
        <end position="383"/>
    </location>
</feature>
<comment type="caution">
    <text evidence="2">The sequence shown here is derived from an EMBL/GenBank/DDBJ whole genome shotgun (WGS) entry which is preliminary data.</text>
</comment>
<dbReference type="Pfam" id="PF09491">
    <property type="entry name" value="RE_AlwI"/>
    <property type="match status" value="1"/>
</dbReference>
<reference evidence="2" key="1">
    <citation type="journal article" date="2020" name="mSystems">
        <title>Genome- and Community-Level Interaction Insights into Carbon Utilization and Element Cycling Functions of Hydrothermarchaeota in Hydrothermal Sediment.</title>
        <authorList>
            <person name="Zhou Z."/>
            <person name="Liu Y."/>
            <person name="Xu W."/>
            <person name="Pan J."/>
            <person name="Luo Z.H."/>
            <person name="Li M."/>
        </authorList>
    </citation>
    <scope>NUCLEOTIDE SEQUENCE [LARGE SCALE GENOMIC DNA]</scope>
    <source>
        <strain evidence="2">SpSt-751</strain>
    </source>
</reference>
<evidence type="ECO:0000256" key="1">
    <source>
        <dbReference type="SAM" id="Coils"/>
    </source>
</evidence>
<gene>
    <name evidence="2" type="ORF">ENV35_03160</name>
</gene>
<dbReference type="InterPro" id="IPR018573">
    <property type="entry name" value="Restrct_endonuc_II_AlwI"/>
</dbReference>